<protein>
    <recommendedName>
        <fullName evidence="6">Sigma-54 factor interaction domain-containing protein</fullName>
    </recommendedName>
</protein>
<keyword evidence="8" id="KW-1185">Reference proteome</keyword>
<feature type="domain" description="Sigma-54 factor interaction" evidence="6">
    <location>
        <begin position="32"/>
        <end position="261"/>
    </location>
</feature>
<dbReference type="PROSITE" id="PS00675">
    <property type="entry name" value="SIGMA54_INTERACT_1"/>
    <property type="match status" value="1"/>
</dbReference>
<evidence type="ECO:0000256" key="3">
    <source>
        <dbReference type="ARBA" id="ARBA00023015"/>
    </source>
</evidence>
<dbReference type="SMART" id="SM00382">
    <property type="entry name" value="AAA"/>
    <property type="match status" value="1"/>
</dbReference>
<evidence type="ECO:0000256" key="4">
    <source>
        <dbReference type="ARBA" id="ARBA00023163"/>
    </source>
</evidence>
<dbReference type="Gene3D" id="1.10.8.60">
    <property type="match status" value="1"/>
</dbReference>
<dbReference type="InterPro" id="IPR009057">
    <property type="entry name" value="Homeodomain-like_sf"/>
</dbReference>
<dbReference type="PANTHER" id="PTHR32071">
    <property type="entry name" value="TRANSCRIPTIONAL REGULATORY PROTEIN"/>
    <property type="match status" value="1"/>
</dbReference>
<dbReference type="Pfam" id="PF25601">
    <property type="entry name" value="AAA_lid_14"/>
    <property type="match status" value="1"/>
</dbReference>
<dbReference type="InterPro" id="IPR025662">
    <property type="entry name" value="Sigma_54_int_dom_ATP-bd_1"/>
</dbReference>
<dbReference type="InterPro" id="IPR058031">
    <property type="entry name" value="AAA_lid_NorR"/>
</dbReference>
<dbReference type="InterPro" id="IPR027417">
    <property type="entry name" value="P-loop_NTPase"/>
</dbReference>
<evidence type="ECO:0000256" key="1">
    <source>
        <dbReference type="ARBA" id="ARBA00022741"/>
    </source>
</evidence>
<dbReference type="Gene3D" id="1.10.10.60">
    <property type="entry name" value="Homeodomain-like"/>
    <property type="match status" value="1"/>
</dbReference>
<dbReference type="SUPFAM" id="SSF46689">
    <property type="entry name" value="Homeodomain-like"/>
    <property type="match status" value="1"/>
</dbReference>
<reference evidence="8" key="1">
    <citation type="journal article" date="2019" name="Int. J. Syst. Evol. Microbiol.">
        <title>The Global Catalogue of Microorganisms (GCM) 10K type strain sequencing project: providing services to taxonomists for standard genome sequencing and annotation.</title>
        <authorList>
            <consortium name="The Broad Institute Genomics Platform"/>
            <consortium name="The Broad Institute Genome Sequencing Center for Infectious Disease"/>
            <person name="Wu L."/>
            <person name="Ma J."/>
        </authorList>
    </citation>
    <scope>NUCLEOTIDE SEQUENCE [LARGE SCALE GENOMIC DNA]</scope>
    <source>
        <strain evidence="8">CGMCC 1.6375</strain>
    </source>
</reference>
<dbReference type="PROSITE" id="PS50045">
    <property type="entry name" value="SIGMA54_INTERACT_4"/>
    <property type="match status" value="1"/>
</dbReference>
<accession>A0ABQ2HZC9</accession>
<dbReference type="SUPFAM" id="SSF52540">
    <property type="entry name" value="P-loop containing nucleoside triphosphate hydrolases"/>
    <property type="match status" value="1"/>
</dbReference>
<keyword evidence="1" id="KW-0547">Nucleotide-binding</keyword>
<gene>
    <name evidence="7" type="ORF">GCM10010967_31860</name>
</gene>
<comment type="caution">
    <text evidence="7">The sequence shown here is derived from an EMBL/GenBank/DDBJ whole genome shotgun (WGS) entry which is preliminary data.</text>
</comment>
<keyword evidence="2" id="KW-0067">ATP-binding</keyword>
<evidence type="ECO:0000313" key="8">
    <source>
        <dbReference type="Proteomes" id="UP000632339"/>
    </source>
</evidence>
<dbReference type="EMBL" id="BMLI01000001">
    <property type="protein sequence ID" value="GGM95973.1"/>
    <property type="molecule type" value="Genomic_DNA"/>
</dbReference>
<evidence type="ECO:0000256" key="5">
    <source>
        <dbReference type="SAM" id="MobiDB-lite"/>
    </source>
</evidence>
<evidence type="ECO:0000313" key="7">
    <source>
        <dbReference type="EMBL" id="GGM95973.1"/>
    </source>
</evidence>
<dbReference type="Gene3D" id="3.40.50.300">
    <property type="entry name" value="P-loop containing nucleotide triphosphate hydrolases"/>
    <property type="match status" value="1"/>
</dbReference>
<keyword evidence="3" id="KW-0805">Transcription regulation</keyword>
<feature type="region of interest" description="Disordered" evidence="5">
    <location>
        <begin position="1"/>
        <end position="25"/>
    </location>
</feature>
<evidence type="ECO:0000256" key="2">
    <source>
        <dbReference type="ARBA" id="ARBA00022840"/>
    </source>
</evidence>
<keyword evidence="4" id="KW-0804">Transcription</keyword>
<dbReference type="Pfam" id="PF00158">
    <property type="entry name" value="Sigma54_activat"/>
    <property type="match status" value="1"/>
</dbReference>
<dbReference type="InterPro" id="IPR002078">
    <property type="entry name" value="Sigma_54_int"/>
</dbReference>
<dbReference type="Proteomes" id="UP000632339">
    <property type="component" value="Unassembled WGS sequence"/>
</dbReference>
<proteinExistence type="predicted"/>
<dbReference type="PANTHER" id="PTHR32071:SF57">
    <property type="entry name" value="C4-DICARBOXYLATE TRANSPORT TRANSCRIPTIONAL REGULATORY PROTEIN DCTD"/>
    <property type="match status" value="1"/>
</dbReference>
<feature type="compositionally biased region" description="Basic and acidic residues" evidence="5">
    <location>
        <begin position="1"/>
        <end position="24"/>
    </location>
</feature>
<name>A0ABQ2HZC9_9BACT</name>
<dbReference type="PROSITE" id="PS00688">
    <property type="entry name" value="SIGMA54_INTERACT_3"/>
    <property type="match status" value="1"/>
</dbReference>
<dbReference type="CDD" id="cd00009">
    <property type="entry name" value="AAA"/>
    <property type="match status" value="1"/>
</dbReference>
<dbReference type="RefSeq" id="WP_019942847.1">
    <property type="nucleotide sequence ID" value="NZ_BMLI01000001.1"/>
</dbReference>
<organism evidence="7 8">
    <name type="scientific">Dyadobacter beijingensis</name>
    <dbReference type="NCBI Taxonomy" id="365489"/>
    <lineage>
        <taxon>Bacteria</taxon>
        <taxon>Pseudomonadati</taxon>
        <taxon>Bacteroidota</taxon>
        <taxon>Cytophagia</taxon>
        <taxon>Cytophagales</taxon>
        <taxon>Spirosomataceae</taxon>
        <taxon>Dyadobacter</taxon>
    </lineage>
</organism>
<sequence length="345" mass="38481">MDKEGLPKESSGRTEGPHSQHEAPEAAQYKEIIGNGREMQKVFRALSQVSFTNSTVLLLGETGTGKELVARAIHLASGRRNKPMVRVNCAALPATLIESELFGHERGSFTGAMERRIGKFELAHNSTLFLDEIGEMPADLQVKLLRAIQEREIERIGGTMSIKVDVRIIAATNRDLETEVREGRFRSDLYYRLNVFPITLPPLRDRRDDIPALASHFVTHYAKANGRNITRISGSAMKELLAYPWPGNVRELEHLIERSVLMATENVIRHITLPVAKPGHTSEIYFKTHAENERDHIIAILNKCNGKVYGPGGAAQILQLKVGTLNSKIKKLGITREQIISLQGE</sequence>
<evidence type="ECO:0000259" key="6">
    <source>
        <dbReference type="PROSITE" id="PS50045"/>
    </source>
</evidence>
<dbReference type="InterPro" id="IPR025944">
    <property type="entry name" value="Sigma_54_int_dom_CS"/>
</dbReference>
<dbReference type="InterPro" id="IPR003593">
    <property type="entry name" value="AAA+_ATPase"/>
</dbReference>